<proteinExistence type="predicted"/>
<feature type="transmembrane region" description="Helical" evidence="1">
    <location>
        <begin position="106"/>
        <end position="131"/>
    </location>
</feature>
<dbReference type="AlphaFoldDB" id="A0AAD4N1D0"/>
<dbReference type="CDD" id="cd09917">
    <property type="entry name" value="F-box_SF"/>
    <property type="match status" value="1"/>
</dbReference>
<keyword evidence="1" id="KW-0812">Transmembrane</keyword>
<comment type="caution">
    <text evidence="3">The sequence shown here is derived from an EMBL/GenBank/DDBJ whole genome shotgun (WGS) entry which is preliminary data.</text>
</comment>
<gene>
    <name evidence="3" type="ORF">DdX_10086</name>
</gene>
<reference evidence="3" key="1">
    <citation type="submission" date="2022-01" db="EMBL/GenBank/DDBJ databases">
        <title>Genome Sequence Resource for Two Populations of Ditylenchus destructor, the Migratory Endoparasitic Phytonematode.</title>
        <authorList>
            <person name="Zhang H."/>
            <person name="Lin R."/>
            <person name="Xie B."/>
        </authorList>
    </citation>
    <scope>NUCLEOTIDE SEQUENCE</scope>
    <source>
        <strain evidence="3">BazhouSP</strain>
    </source>
</reference>
<dbReference type="InterPro" id="IPR036047">
    <property type="entry name" value="F-box-like_dom_sf"/>
</dbReference>
<feature type="transmembrane region" description="Helical" evidence="1">
    <location>
        <begin position="143"/>
        <end position="165"/>
    </location>
</feature>
<keyword evidence="1" id="KW-1133">Transmembrane helix</keyword>
<keyword evidence="4" id="KW-1185">Reference proteome</keyword>
<organism evidence="3 4">
    <name type="scientific">Ditylenchus destructor</name>
    <dbReference type="NCBI Taxonomy" id="166010"/>
    <lineage>
        <taxon>Eukaryota</taxon>
        <taxon>Metazoa</taxon>
        <taxon>Ecdysozoa</taxon>
        <taxon>Nematoda</taxon>
        <taxon>Chromadorea</taxon>
        <taxon>Rhabditida</taxon>
        <taxon>Tylenchina</taxon>
        <taxon>Tylenchomorpha</taxon>
        <taxon>Sphaerularioidea</taxon>
        <taxon>Anguinidae</taxon>
        <taxon>Anguininae</taxon>
        <taxon>Ditylenchus</taxon>
    </lineage>
</organism>
<evidence type="ECO:0000313" key="3">
    <source>
        <dbReference type="EMBL" id="KAI1711624.1"/>
    </source>
</evidence>
<dbReference type="Gene3D" id="1.20.1280.50">
    <property type="match status" value="1"/>
</dbReference>
<feature type="transmembrane region" description="Helical" evidence="1">
    <location>
        <begin position="230"/>
        <end position="263"/>
    </location>
</feature>
<evidence type="ECO:0000259" key="2">
    <source>
        <dbReference type="PROSITE" id="PS50181"/>
    </source>
</evidence>
<keyword evidence="1" id="KW-0472">Membrane</keyword>
<evidence type="ECO:0000313" key="4">
    <source>
        <dbReference type="Proteomes" id="UP001201812"/>
    </source>
</evidence>
<name>A0AAD4N1D0_9BILA</name>
<dbReference type="EMBL" id="JAKKPZ010000021">
    <property type="protein sequence ID" value="KAI1711624.1"/>
    <property type="molecule type" value="Genomic_DNA"/>
</dbReference>
<accession>A0AAD4N1D0</accession>
<evidence type="ECO:0000256" key="1">
    <source>
        <dbReference type="SAM" id="Phobius"/>
    </source>
</evidence>
<sequence>MESNMIKPNMDSPLRKPVNLPAEVWLDVFRCLRAVDLRHSCARVSRSWNKIVAENLIMLPKYRKVPAEQLWITDADETFNLVNRWNMRKSALRNYPQRLLRVAFKFLSNLVLPLVGLTYAGVSTLLSAHFLMAWQPDNDGIDIWLGAVLLSLFFASLLIPLALLIESSTASNDREVGSFDDAKVCRDVLFMYAGIYAPKKLLLLSLSVLWRYVLNWRIPMFEQNRTYFWIAFWLIHCLDIFGIVIGVALLLCLYLCIVGLFMTWFCPVQIIHRV</sequence>
<dbReference type="Pfam" id="PF12937">
    <property type="entry name" value="F-box-like"/>
    <property type="match status" value="1"/>
</dbReference>
<dbReference type="SUPFAM" id="SSF81383">
    <property type="entry name" value="F-box domain"/>
    <property type="match status" value="1"/>
</dbReference>
<dbReference type="Proteomes" id="UP001201812">
    <property type="component" value="Unassembled WGS sequence"/>
</dbReference>
<dbReference type="InterPro" id="IPR001810">
    <property type="entry name" value="F-box_dom"/>
</dbReference>
<protein>
    <submittedName>
        <fullName evidence="3">F-box-like domain-containing protein</fullName>
    </submittedName>
</protein>
<dbReference type="PROSITE" id="PS50181">
    <property type="entry name" value="FBOX"/>
    <property type="match status" value="1"/>
</dbReference>
<feature type="domain" description="F-box" evidence="2">
    <location>
        <begin position="14"/>
        <end position="65"/>
    </location>
</feature>